<sequence length="157" mass="17616">MLYSALSVIFNRLPAKTVHAHCDGPCGVYDPTSARVAAEAVLSMTKKLLALTPPEDNDPLTLAAYNNTFSRFVAVKEEQAQQAKKELLILWTDYFKPEHLSAYPDLHETFWKAAKLCSACKVNIDQAKAQELMDTVEKIHHMFWTSKGRSDSWVTAS</sequence>
<reference evidence="1 2" key="1">
    <citation type="journal article" date="2007" name="PLoS Genet.">
        <title>Patterns and implications of gene gain and loss in the evolution of Prochlorococcus.</title>
        <authorList>
            <person name="Kettler G.C."/>
            <person name="Martiny A.C."/>
            <person name="Huang K."/>
            <person name="Zucker J."/>
            <person name="Coleman M.L."/>
            <person name="Rodrigue S."/>
            <person name="Chen F."/>
            <person name="Lapidus A."/>
            <person name="Ferriera S."/>
            <person name="Johnson J."/>
            <person name="Steglich C."/>
            <person name="Church G.M."/>
            <person name="Richardson P."/>
            <person name="Chisholm S.W."/>
        </authorList>
    </citation>
    <scope>NUCLEOTIDE SEQUENCE [LARGE SCALE GENOMIC DNA]</scope>
    <source>
        <strain evidence="2">MIT 9211</strain>
    </source>
</reference>
<dbReference type="OrthoDB" id="9790847at2"/>
<dbReference type="InterPro" id="IPR014123">
    <property type="entry name" value="Superoxide_dismutase_Ni-type"/>
</dbReference>
<dbReference type="RefSeq" id="WP_012195893.1">
    <property type="nucleotide sequence ID" value="NC_009976.1"/>
</dbReference>
<dbReference type="STRING" id="93059.P9211_13411"/>
<dbReference type="Proteomes" id="UP000000788">
    <property type="component" value="Chromosome"/>
</dbReference>
<dbReference type="AlphaFoldDB" id="A9BBR0"/>
<dbReference type="HOGENOM" id="CLU_141681_0_0_3"/>
<dbReference type="SUPFAM" id="SSF109770">
    <property type="entry name" value="Nickel-containing superoxide dismutase, NiSOD"/>
    <property type="match status" value="1"/>
</dbReference>
<dbReference type="GO" id="GO:0016151">
    <property type="term" value="F:nickel cation binding"/>
    <property type="evidence" value="ECO:0007669"/>
    <property type="project" value="InterPro"/>
</dbReference>
<evidence type="ECO:0000313" key="2">
    <source>
        <dbReference type="Proteomes" id="UP000000788"/>
    </source>
</evidence>
<dbReference type="eggNOG" id="ENOG502ZR3M">
    <property type="taxonomic scope" value="Bacteria"/>
</dbReference>
<name>A9BBR0_PROM4</name>
<evidence type="ECO:0000313" key="1">
    <source>
        <dbReference type="EMBL" id="ABX09272.1"/>
    </source>
</evidence>
<organism evidence="1 2">
    <name type="scientific">Prochlorococcus marinus (strain MIT 9211)</name>
    <dbReference type="NCBI Taxonomy" id="93059"/>
    <lineage>
        <taxon>Bacteria</taxon>
        <taxon>Bacillati</taxon>
        <taxon>Cyanobacteriota</taxon>
        <taxon>Cyanophyceae</taxon>
        <taxon>Synechococcales</taxon>
        <taxon>Prochlorococcaceae</taxon>
        <taxon>Prochlorococcus</taxon>
    </lineage>
</organism>
<gene>
    <name evidence="1" type="ordered locus">P9211_13411</name>
</gene>
<dbReference type="NCBIfam" id="TIGR02753">
    <property type="entry name" value="sodN"/>
    <property type="match status" value="1"/>
</dbReference>
<proteinExistence type="predicted"/>
<dbReference type="Pfam" id="PF09055">
    <property type="entry name" value="Sod_Ni"/>
    <property type="match status" value="1"/>
</dbReference>
<keyword evidence="1" id="KW-0560">Oxidoreductase</keyword>
<dbReference type="Gene3D" id="1.20.120.400">
    <property type="entry name" value="Nickel-containing superoxide dismutase"/>
    <property type="match status" value="1"/>
</dbReference>
<protein>
    <submittedName>
        <fullName evidence="1">Putative nickel-containing superoxide dismutase (NISOD)</fullName>
        <ecNumber evidence="1">1.15.1.1</ecNumber>
    </submittedName>
</protein>
<dbReference type="EMBL" id="CP000878">
    <property type="protein sequence ID" value="ABX09272.1"/>
    <property type="molecule type" value="Genomic_DNA"/>
</dbReference>
<dbReference type="InterPro" id="IPR036502">
    <property type="entry name" value="NiSOD_sf"/>
</dbReference>
<keyword evidence="2" id="KW-1185">Reference proteome</keyword>
<dbReference type="GO" id="GO:0004784">
    <property type="term" value="F:superoxide dismutase activity"/>
    <property type="evidence" value="ECO:0007669"/>
    <property type="project" value="UniProtKB-EC"/>
</dbReference>
<dbReference type="KEGG" id="pmj:P9211_13411"/>
<dbReference type="EC" id="1.15.1.1" evidence="1"/>
<accession>A9BBR0</accession>